<protein>
    <recommendedName>
        <fullName evidence="6">CCDC113/CCDC96 coiled-coil domain-containing protein</fullName>
    </recommendedName>
</protein>
<dbReference type="Pfam" id="PF13870">
    <property type="entry name" value="CCDC113_CCDC96_CC"/>
    <property type="match status" value="1"/>
</dbReference>
<dbReference type="InterPro" id="IPR025254">
    <property type="entry name" value="CCDC113/CCDC96_CC"/>
</dbReference>
<dbReference type="GO" id="GO:0060271">
    <property type="term" value="P:cilium assembly"/>
    <property type="evidence" value="ECO:0007669"/>
    <property type="project" value="TreeGrafter"/>
</dbReference>
<gene>
    <name evidence="7" type="ORF">PODLI_1B000110</name>
</gene>
<feature type="region of interest" description="Disordered" evidence="5">
    <location>
        <begin position="203"/>
        <end position="233"/>
    </location>
</feature>
<feature type="coiled-coil region" evidence="4">
    <location>
        <begin position="369"/>
        <end position="445"/>
    </location>
</feature>
<evidence type="ECO:0000256" key="2">
    <source>
        <dbReference type="ARBA" id="ARBA00023054"/>
    </source>
</evidence>
<feature type="compositionally biased region" description="Acidic residues" evidence="5">
    <location>
        <begin position="212"/>
        <end position="221"/>
    </location>
</feature>
<keyword evidence="2 4" id="KW-0175">Coiled coil</keyword>
<sequence length="561" mass="61669">MEEPEKMEAAGGDGAAEAPLPPPEAPPEPAEAPPGEAEVPEEAPASGPEEPAPADGAGAAPGAEEPGAEEEAAAEAAGEGEPQEPVSEEAPGPGEASEAAGPEQQSSVEGALEEEEKEKEKEGGEGEAAAMAAEEEGAPPDGAPVPEIQEAPSVSVALPSEASFAAGGLLEPPPLQTGVDLGRRISLSLRDLELGRPSALSLEVGSSAGSSEAEEAAAAETEEQREQRQAEEQLRRQELAEQYRQLLLERARLQHYNAKLQSKLSELLNKAKSKERVRQELEQHISDKEQRYSRYLAMLEELRTQQADEAAWFQKQIDDARLSCSHKLAKVESAWKAHQALKMEVAVYTVGRRLGSKQAAIDRVGQIQAREQSKEREMTEVRLENIKLKHRIQKLDASLKAMEELAEGLHLIDFEQLKIENQTYNEKIEERNEELMKLRKKITNTVQVLTQVKEKLQFVEAENHGQRSQLMAVEALVAQRREILTKTKQARDKLRMDNQRLYQKCGLLGNTLLLRDFEDKVTAAEMLNERLEVLKRHHAAISLTCKGVKKKIRGVTSFLPL</sequence>
<comment type="subcellular location">
    <subcellularLocation>
        <location evidence="1">Cell projection</location>
        <location evidence="1">Cilium</location>
    </subcellularLocation>
</comment>
<feature type="compositionally biased region" description="Basic and acidic residues" evidence="5">
    <location>
        <begin position="222"/>
        <end position="233"/>
    </location>
</feature>
<dbReference type="EMBL" id="OX395132">
    <property type="protein sequence ID" value="CAI5780459.1"/>
    <property type="molecule type" value="Genomic_DNA"/>
</dbReference>
<dbReference type="PANTHER" id="PTHR15654">
    <property type="entry name" value="COILED-COIL DOMAIN-CONTAINING PROTEIN 113-RELATED"/>
    <property type="match status" value="1"/>
</dbReference>
<evidence type="ECO:0000313" key="7">
    <source>
        <dbReference type="EMBL" id="CAI5780459.1"/>
    </source>
</evidence>
<evidence type="ECO:0000256" key="4">
    <source>
        <dbReference type="SAM" id="Coils"/>
    </source>
</evidence>
<proteinExistence type="predicted"/>
<dbReference type="GO" id="GO:0005930">
    <property type="term" value="C:axoneme"/>
    <property type="evidence" value="ECO:0007669"/>
    <property type="project" value="TreeGrafter"/>
</dbReference>
<feature type="domain" description="CCDC113/CCDC96 coiled-coil" evidence="6">
    <location>
        <begin position="372"/>
        <end position="546"/>
    </location>
</feature>
<evidence type="ECO:0000259" key="6">
    <source>
        <dbReference type="Pfam" id="PF13870"/>
    </source>
</evidence>
<evidence type="ECO:0000256" key="5">
    <source>
        <dbReference type="SAM" id="MobiDB-lite"/>
    </source>
</evidence>
<organism evidence="7 8">
    <name type="scientific">Podarcis lilfordi</name>
    <name type="common">Lilford's wall lizard</name>
    <dbReference type="NCBI Taxonomy" id="74358"/>
    <lineage>
        <taxon>Eukaryota</taxon>
        <taxon>Metazoa</taxon>
        <taxon>Chordata</taxon>
        <taxon>Craniata</taxon>
        <taxon>Vertebrata</taxon>
        <taxon>Euteleostomi</taxon>
        <taxon>Lepidosauria</taxon>
        <taxon>Squamata</taxon>
        <taxon>Bifurcata</taxon>
        <taxon>Unidentata</taxon>
        <taxon>Episquamata</taxon>
        <taxon>Laterata</taxon>
        <taxon>Lacertibaenia</taxon>
        <taxon>Lacertidae</taxon>
        <taxon>Podarcis</taxon>
    </lineage>
</organism>
<reference evidence="7" key="1">
    <citation type="submission" date="2022-12" db="EMBL/GenBank/DDBJ databases">
        <authorList>
            <person name="Alioto T."/>
            <person name="Alioto T."/>
            <person name="Gomez Garrido J."/>
        </authorList>
    </citation>
    <scope>NUCLEOTIDE SEQUENCE</scope>
</reference>
<feature type="compositionally biased region" description="Low complexity" evidence="5">
    <location>
        <begin position="33"/>
        <end position="65"/>
    </location>
</feature>
<name>A0AA35P9Y0_9SAUR</name>
<dbReference type="AlphaFoldDB" id="A0AA35P9Y0"/>
<feature type="compositionally biased region" description="Pro residues" evidence="5">
    <location>
        <begin position="19"/>
        <end position="32"/>
    </location>
</feature>
<evidence type="ECO:0000256" key="3">
    <source>
        <dbReference type="ARBA" id="ARBA00023273"/>
    </source>
</evidence>
<dbReference type="Proteomes" id="UP001178461">
    <property type="component" value="Chromosome 7"/>
</dbReference>
<feature type="region of interest" description="Disordered" evidence="5">
    <location>
        <begin position="1"/>
        <end position="156"/>
    </location>
</feature>
<evidence type="ECO:0000256" key="1">
    <source>
        <dbReference type="ARBA" id="ARBA00004138"/>
    </source>
</evidence>
<keyword evidence="3" id="KW-0966">Cell projection</keyword>
<keyword evidence="8" id="KW-1185">Reference proteome</keyword>
<feature type="compositionally biased region" description="Low complexity" evidence="5">
    <location>
        <begin position="74"/>
        <end position="110"/>
    </location>
</feature>
<dbReference type="InterPro" id="IPR051885">
    <property type="entry name" value="CC_CF"/>
</dbReference>
<dbReference type="GO" id="GO:0036064">
    <property type="term" value="C:ciliary basal body"/>
    <property type="evidence" value="ECO:0007669"/>
    <property type="project" value="TreeGrafter"/>
</dbReference>
<dbReference type="PANTHER" id="PTHR15654:SF1">
    <property type="entry name" value="COILED-COIL DOMAIN-CONTAINING PROTEIN 96"/>
    <property type="match status" value="1"/>
</dbReference>
<accession>A0AA35P9Y0</accession>
<evidence type="ECO:0000313" key="8">
    <source>
        <dbReference type="Proteomes" id="UP001178461"/>
    </source>
</evidence>